<dbReference type="AlphaFoldDB" id="B0MF55"/>
<organism evidence="1 2">
    <name type="scientific">Anaerostipes caccae (strain DSM 14662 / CCUG 47493 / JCM 13470 / NCIMB 13811 / L1-92)</name>
    <dbReference type="NCBI Taxonomy" id="411490"/>
    <lineage>
        <taxon>Bacteria</taxon>
        <taxon>Bacillati</taxon>
        <taxon>Bacillota</taxon>
        <taxon>Clostridia</taxon>
        <taxon>Lachnospirales</taxon>
        <taxon>Lachnospiraceae</taxon>
        <taxon>Anaerostipes</taxon>
    </lineage>
</organism>
<accession>B0MF55</accession>
<name>B0MF55_ANACD</name>
<gene>
    <name evidence="1" type="ORF">ANACAC_02390</name>
</gene>
<keyword evidence="2" id="KW-1185">Reference proteome</keyword>
<reference evidence="1" key="1">
    <citation type="submission" date="2007-11" db="EMBL/GenBank/DDBJ databases">
        <authorList>
            <person name="Fulton L."/>
            <person name="Clifton S."/>
            <person name="Fulton B."/>
            <person name="Xu J."/>
            <person name="Minx P."/>
            <person name="Pepin K.H."/>
            <person name="Johnson M."/>
            <person name="Thiruvilangam P."/>
            <person name="Bhonagiri V."/>
            <person name="Nash W.E."/>
            <person name="Mardis E.R."/>
            <person name="Wilson R.K."/>
        </authorList>
    </citation>
    <scope>NUCLEOTIDE SEQUENCE [LARGE SCALE GENOMIC DNA]</scope>
    <source>
        <strain evidence="1">DSM 14662</strain>
    </source>
</reference>
<dbReference type="Proteomes" id="UP000004935">
    <property type="component" value="Unassembled WGS sequence"/>
</dbReference>
<protein>
    <submittedName>
        <fullName evidence="1">Uncharacterized protein</fullName>
    </submittedName>
</protein>
<proteinExistence type="predicted"/>
<dbReference type="STRING" id="411490.ANACAC_02390"/>
<evidence type="ECO:0000313" key="2">
    <source>
        <dbReference type="Proteomes" id="UP000004935"/>
    </source>
</evidence>
<evidence type="ECO:0000313" key="1">
    <source>
        <dbReference type="EMBL" id="EDR97160.1"/>
    </source>
</evidence>
<reference evidence="1" key="2">
    <citation type="submission" date="2013-11" db="EMBL/GenBank/DDBJ databases">
        <title>Draft genome sequence of Anaerostipes caccae (DSM 14662).</title>
        <authorList>
            <person name="Sudarsanam P."/>
            <person name="Ley R."/>
            <person name="Guruge J."/>
            <person name="Turnbaugh P.J."/>
            <person name="Mahowald M."/>
            <person name="Liep D."/>
            <person name="Gordon J."/>
        </authorList>
    </citation>
    <scope>NUCLEOTIDE SEQUENCE</scope>
    <source>
        <strain evidence="1">DSM 14662</strain>
    </source>
</reference>
<comment type="caution">
    <text evidence="1">The sequence shown here is derived from an EMBL/GenBank/DDBJ whole genome shotgun (WGS) entry which is preliminary data.</text>
</comment>
<dbReference type="HOGENOM" id="CLU_3303729_0_0_9"/>
<dbReference type="EMBL" id="ABAX03000014">
    <property type="protein sequence ID" value="EDR97160.1"/>
    <property type="molecule type" value="Genomic_DNA"/>
</dbReference>
<sequence length="39" mass="4673">MNCSALLLSIERNQRYKFYRSAQLFMAVLFHWKGEHLGI</sequence>